<dbReference type="RefSeq" id="WP_070979697.1">
    <property type="nucleotide sequence ID" value="NZ_CP017707.1"/>
</dbReference>
<proteinExistence type="predicted"/>
<dbReference type="STRING" id="1108595.BKX93_10215"/>
<dbReference type="EMBL" id="CP017707">
    <property type="protein sequence ID" value="AOZ50336.1"/>
    <property type="molecule type" value="Genomic_DNA"/>
</dbReference>
<reference evidence="2 3" key="1">
    <citation type="submission" date="2016-10" db="EMBL/GenBank/DDBJ databases">
        <title>Chromobacterium muskegensis sp. nov., an insecticidal bacterium isolated from Sphagnum bogs.</title>
        <authorList>
            <person name="Sparks M.E."/>
            <person name="Blackburn M.B."/>
            <person name="Gundersen-Rindal D.E."/>
            <person name="Mitchell A."/>
            <person name="Farrar R."/>
            <person name="Kuhar D."/>
        </authorList>
    </citation>
    <scope>NUCLEOTIDE SEQUENCE [LARGE SCALE GENOMIC DNA]</scope>
    <source>
        <strain evidence="2 3">21-1</strain>
    </source>
</reference>
<accession>A0A1D9LGE1</accession>
<name>A0A1D9LGE1_9NEIS</name>
<dbReference type="Pfam" id="PF00483">
    <property type="entry name" value="NTP_transferase"/>
    <property type="match status" value="1"/>
</dbReference>
<sequence length="256" mass="29055">MKAVILAGGLGTRISEESHLRPKPMIEIGGKPIIWHILKIYSAHGINDFIICLGYKGYVIKEYFANYFLHTSDVTLDLSNNQMFVHERHAEPWRVTLVDTGESTQTGGRLGRVRRHLENEQDFCFTYGDGVSDIDITAAVEYHRSQGVEATVTAVHPPGRFGALEIRDERVEFFKEKPRGDGGMINGGFFVLKPSVLDLIDSDDCVWESEPLETLASRGQLAAYEHSGFWQPMDTLRDKTLLEELWQSEEAPWKLW</sequence>
<dbReference type="SUPFAM" id="SSF53448">
    <property type="entry name" value="Nucleotide-diphospho-sugar transferases"/>
    <property type="match status" value="1"/>
</dbReference>
<dbReference type="NCBIfam" id="TIGR02623">
    <property type="entry name" value="G1P_cyt_trans"/>
    <property type="match status" value="1"/>
</dbReference>
<dbReference type="Gene3D" id="3.90.550.10">
    <property type="entry name" value="Spore Coat Polysaccharide Biosynthesis Protein SpsA, Chain A"/>
    <property type="match status" value="1"/>
</dbReference>
<protein>
    <submittedName>
        <fullName evidence="2">Glucose-1-phosphate cytidylyltransferase</fullName>
    </submittedName>
</protein>
<gene>
    <name evidence="2" type="ORF">BKX93_10215</name>
</gene>
<dbReference type="PANTHER" id="PTHR47183">
    <property type="entry name" value="GLUCOSE-1-PHOSPHATE CYTIDYLYLTRANSFERASE-RELATED"/>
    <property type="match status" value="1"/>
</dbReference>
<dbReference type="CDD" id="cd02524">
    <property type="entry name" value="G1P_cytidylyltransferase"/>
    <property type="match status" value="1"/>
</dbReference>
<evidence type="ECO:0000313" key="2">
    <source>
        <dbReference type="EMBL" id="AOZ50336.1"/>
    </source>
</evidence>
<dbReference type="InterPro" id="IPR005835">
    <property type="entry name" value="NTP_transferase_dom"/>
</dbReference>
<organism evidence="2 3">
    <name type="scientific">Chromobacterium vaccinii</name>
    <dbReference type="NCBI Taxonomy" id="1108595"/>
    <lineage>
        <taxon>Bacteria</taxon>
        <taxon>Pseudomonadati</taxon>
        <taxon>Pseudomonadota</taxon>
        <taxon>Betaproteobacteria</taxon>
        <taxon>Neisseriales</taxon>
        <taxon>Chromobacteriaceae</taxon>
        <taxon>Chromobacterium</taxon>
    </lineage>
</organism>
<dbReference type="GeneID" id="68841592"/>
<keyword evidence="2" id="KW-0548">Nucleotidyltransferase</keyword>
<dbReference type="InterPro" id="IPR029044">
    <property type="entry name" value="Nucleotide-diphossugar_trans"/>
</dbReference>
<dbReference type="KEGG" id="cvc:BKX93_10215"/>
<dbReference type="Proteomes" id="UP000178776">
    <property type="component" value="Chromosome"/>
</dbReference>
<dbReference type="GO" id="GO:0009243">
    <property type="term" value="P:O antigen biosynthetic process"/>
    <property type="evidence" value="ECO:0007669"/>
    <property type="project" value="InterPro"/>
</dbReference>
<feature type="domain" description="Nucleotidyl transferase" evidence="1">
    <location>
        <begin position="2"/>
        <end position="201"/>
    </location>
</feature>
<evidence type="ECO:0000313" key="3">
    <source>
        <dbReference type="Proteomes" id="UP000178776"/>
    </source>
</evidence>
<dbReference type="PANTHER" id="PTHR47183:SF1">
    <property type="entry name" value="GLUCOSE-1-PHOSPHATE CYTIDYLYLTRANSFERASE"/>
    <property type="match status" value="1"/>
</dbReference>
<dbReference type="InterPro" id="IPR013446">
    <property type="entry name" value="G1P_cyt_trans-like"/>
</dbReference>
<keyword evidence="2" id="KW-0808">Transferase</keyword>
<dbReference type="AlphaFoldDB" id="A0A1D9LGE1"/>
<dbReference type="GO" id="GO:0047343">
    <property type="term" value="F:glucose-1-phosphate cytidylyltransferase activity"/>
    <property type="evidence" value="ECO:0007669"/>
    <property type="project" value="InterPro"/>
</dbReference>
<evidence type="ECO:0000259" key="1">
    <source>
        <dbReference type="Pfam" id="PF00483"/>
    </source>
</evidence>
<dbReference type="InterPro" id="IPR046981">
    <property type="entry name" value="G1P_cyt_trans"/>
</dbReference>